<protein>
    <submittedName>
        <fullName evidence="1">Uncharacterized protein</fullName>
    </submittedName>
</protein>
<dbReference type="AlphaFoldDB" id="A0AB34JSG3"/>
<organism evidence="1 3">
    <name type="scientific">Prymnesium parvum</name>
    <name type="common">Toxic golden alga</name>
    <dbReference type="NCBI Taxonomy" id="97485"/>
    <lineage>
        <taxon>Eukaryota</taxon>
        <taxon>Haptista</taxon>
        <taxon>Haptophyta</taxon>
        <taxon>Prymnesiophyceae</taxon>
        <taxon>Prymnesiales</taxon>
        <taxon>Prymnesiaceae</taxon>
        <taxon>Prymnesium</taxon>
    </lineage>
</organism>
<evidence type="ECO:0000313" key="2">
    <source>
        <dbReference type="EMBL" id="KAL1524546.1"/>
    </source>
</evidence>
<gene>
    <name evidence="1" type="ORF">AB1Y20_018600</name>
    <name evidence="2" type="ORF">AB1Y20_019438</name>
</gene>
<evidence type="ECO:0000313" key="3">
    <source>
        <dbReference type="Proteomes" id="UP001515480"/>
    </source>
</evidence>
<keyword evidence="3" id="KW-1185">Reference proteome</keyword>
<sequence length="110" mass="12151">MAAVLTATADLWRRRMLLRPTLRSAHPGLSLTPSICTRAFIHCYAWLLTQVRAAFVRHELAPLAADGETSAKAIDTIRPAEHKMAAPPLPSSFTMKRAARCSMWATRTPP</sequence>
<accession>A0AB34JSG3</accession>
<evidence type="ECO:0000313" key="1">
    <source>
        <dbReference type="EMBL" id="KAL1523666.1"/>
    </source>
</evidence>
<name>A0AB34JSG3_PRYPA</name>
<dbReference type="Proteomes" id="UP001515480">
    <property type="component" value="Unassembled WGS sequence"/>
</dbReference>
<reference evidence="1 3" key="1">
    <citation type="journal article" date="2024" name="Science">
        <title>Giant polyketide synthase enzymes in the biosynthesis of giant marine polyether toxins.</title>
        <authorList>
            <person name="Fallon T.R."/>
            <person name="Shende V.V."/>
            <person name="Wierzbicki I.H."/>
            <person name="Pendleton A.L."/>
            <person name="Watervoot N.F."/>
            <person name="Auber R.P."/>
            <person name="Gonzalez D.J."/>
            <person name="Wisecaver J.H."/>
            <person name="Moore B.S."/>
        </authorList>
    </citation>
    <scope>NUCLEOTIDE SEQUENCE [LARGE SCALE GENOMIC DNA]</scope>
    <source>
        <strain evidence="1 3">12B1</strain>
    </source>
</reference>
<comment type="caution">
    <text evidence="1">The sequence shown here is derived from an EMBL/GenBank/DDBJ whole genome shotgun (WGS) entry which is preliminary data.</text>
</comment>
<proteinExistence type="predicted"/>
<dbReference type="EMBL" id="JBGBPQ010000005">
    <property type="protein sequence ID" value="KAL1523666.1"/>
    <property type="molecule type" value="Genomic_DNA"/>
</dbReference>
<dbReference type="EMBL" id="JBGBPQ010000005">
    <property type="protein sequence ID" value="KAL1524546.1"/>
    <property type="molecule type" value="Genomic_DNA"/>
</dbReference>